<proteinExistence type="predicted"/>
<protein>
    <submittedName>
        <fullName evidence="1">Uncharacterized protein</fullName>
    </submittedName>
</protein>
<accession>A0ACD3AHF0</accession>
<dbReference type="Proteomes" id="UP000308600">
    <property type="component" value="Unassembled WGS sequence"/>
</dbReference>
<name>A0ACD3AHF0_9AGAR</name>
<dbReference type="EMBL" id="ML208448">
    <property type="protein sequence ID" value="TFK65100.1"/>
    <property type="molecule type" value="Genomic_DNA"/>
</dbReference>
<feature type="non-terminal residue" evidence="1">
    <location>
        <position position="1"/>
    </location>
</feature>
<gene>
    <name evidence="1" type="ORF">BDN72DRAFT_740254</name>
</gene>
<reference evidence="1 2" key="1">
    <citation type="journal article" date="2019" name="Nat. Ecol. Evol.">
        <title>Megaphylogeny resolves global patterns of mushroom evolution.</title>
        <authorList>
            <person name="Varga T."/>
            <person name="Krizsan K."/>
            <person name="Foldi C."/>
            <person name="Dima B."/>
            <person name="Sanchez-Garcia M."/>
            <person name="Sanchez-Ramirez S."/>
            <person name="Szollosi G.J."/>
            <person name="Szarkandi J.G."/>
            <person name="Papp V."/>
            <person name="Albert L."/>
            <person name="Andreopoulos W."/>
            <person name="Angelini C."/>
            <person name="Antonin V."/>
            <person name="Barry K.W."/>
            <person name="Bougher N.L."/>
            <person name="Buchanan P."/>
            <person name="Buyck B."/>
            <person name="Bense V."/>
            <person name="Catcheside P."/>
            <person name="Chovatia M."/>
            <person name="Cooper J."/>
            <person name="Damon W."/>
            <person name="Desjardin D."/>
            <person name="Finy P."/>
            <person name="Geml J."/>
            <person name="Haridas S."/>
            <person name="Hughes K."/>
            <person name="Justo A."/>
            <person name="Karasinski D."/>
            <person name="Kautmanova I."/>
            <person name="Kiss B."/>
            <person name="Kocsube S."/>
            <person name="Kotiranta H."/>
            <person name="LaButti K.M."/>
            <person name="Lechner B.E."/>
            <person name="Liimatainen K."/>
            <person name="Lipzen A."/>
            <person name="Lukacs Z."/>
            <person name="Mihaltcheva S."/>
            <person name="Morgado L.N."/>
            <person name="Niskanen T."/>
            <person name="Noordeloos M.E."/>
            <person name="Ohm R.A."/>
            <person name="Ortiz-Santana B."/>
            <person name="Ovrebo C."/>
            <person name="Racz N."/>
            <person name="Riley R."/>
            <person name="Savchenko A."/>
            <person name="Shiryaev A."/>
            <person name="Soop K."/>
            <person name="Spirin V."/>
            <person name="Szebenyi C."/>
            <person name="Tomsovsky M."/>
            <person name="Tulloss R.E."/>
            <person name="Uehling J."/>
            <person name="Grigoriev I.V."/>
            <person name="Vagvolgyi C."/>
            <person name="Papp T."/>
            <person name="Martin F.M."/>
            <person name="Miettinen O."/>
            <person name="Hibbett D.S."/>
            <person name="Nagy L.G."/>
        </authorList>
    </citation>
    <scope>NUCLEOTIDE SEQUENCE [LARGE SCALE GENOMIC DNA]</scope>
    <source>
        <strain evidence="1 2">NL-1719</strain>
    </source>
</reference>
<keyword evidence="2" id="KW-1185">Reference proteome</keyword>
<feature type="non-terminal residue" evidence="1">
    <location>
        <position position="212"/>
    </location>
</feature>
<evidence type="ECO:0000313" key="2">
    <source>
        <dbReference type="Proteomes" id="UP000308600"/>
    </source>
</evidence>
<sequence>RGDAPRCHPDTRKAVKQSLILWPDNLAAGPVRWIYGWAGTGKTTIAQTMAEYWAQEGRLVASFFFSRSSEDTSTIHKFKETIAHQLLQILSFPDEVLHLFHREELSTRGWAAIVDALSSLPPQPPMIIILDGLDECHNFNEVATLLRDILGSAYQLQHSVKFLISCRPERPIEKSFDQFDPGNSYRIHLGQSEGDNDDLRTFLRVSFERIHQ</sequence>
<organism evidence="1 2">
    <name type="scientific">Pluteus cervinus</name>
    <dbReference type="NCBI Taxonomy" id="181527"/>
    <lineage>
        <taxon>Eukaryota</taxon>
        <taxon>Fungi</taxon>
        <taxon>Dikarya</taxon>
        <taxon>Basidiomycota</taxon>
        <taxon>Agaricomycotina</taxon>
        <taxon>Agaricomycetes</taxon>
        <taxon>Agaricomycetidae</taxon>
        <taxon>Agaricales</taxon>
        <taxon>Pluteineae</taxon>
        <taxon>Pluteaceae</taxon>
        <taxon>Pluteus</taxon>
    </lineage>
</organism>
<evidence type="ECO:0000313" key="1">
    <source>
        <dbReference type="EMBL" id="TFK65100.1"/>
    </source>
</evidence>